<accession>A0AA38RI15</accession>
<proteinExistence type="predicted"/>
<protein>
    <submittedName>
        <fullName evidence="1">Uncharacterized protein</fullName>
    </submittedName>
</protein>
<keyword evidence="2" id="KW-1185">Reference proteome</keyword>
<gene>
    <name evidence="1" type="ORF">NKR23_g7485</name>
</gene>
<reference evidence="1" key="1">
    <citation type="submission" date="2022-07" db="EMBL/GenBank/DDBJ databases">
        <title>Fungi with potential for degradation of polypropylene.</title>
        <authorList>
            <person name="Gostincar C."/>
        </authorList>
    </citation>
    <scope>NUCLEOTIDE SEQUENCE</scope>
    <source>
        <strain evidence="1">EXF-13308</strain>
    </source>
</reference>
<organism evidence="1 2">
    <name type="scientific">Pleurostoma richardsiae</name>
    <dbReference type="NCBI Taxonomy" id="41990"/>
    <lineage>
        <taxon>Eukaryota</taxon>
        <taxon>Fungi</taxon>
        <taxon>Dikarya</taxon>
        <taxon>Ascomycota</taxon>
        <taxon>Pezizomycotina</taxon>
        <taxon>Sordariomycetes</taxon>
        <taxon>Sordariomycetidae</taxon>
        <taxon>Calosphaeriales</taxon>
        <taxon>Pleurostomataceae</taxon>
        <taxon>Pleurostoma</taxon>
    </lineage>
</organism>
<sequence length="71" mass="7361">MEIQDIDRILLVASHYIFAVPPAYGSPPSGQPGVHMSTVQFLCLSPGNIPSCALPLGNLEATAPTALGGEE</sequence>
<dbReference type="Proteomes" id="UP001174694">
    <property type="component" value="Unassembled WGS sequence"/>
</dbReference>
<evidence type="ECO:0000313" key="2">
    <source>
        <dbReference type="Proteomes" id="UP001174694"/>
    </source>
</evidence>
<dbReference type="EMBL" id="JANBVO010000023">
    <property type="protein sequence ID" value="KAJ9142121.1"/>
    <property type="molecule type" value="Genomic_DNA"/>
</dbReference>
<name>A0AA38RI15_9PEZI</name>
<evidence type="ECO:0000313" key="1">
    <source>
        <dbReference type="EMBL" id="KAJ9142121.1"/>
    </source>
</evidence>
<comment type="caution">
    <text evidence="1">The sequence shown here is derived from an EMBL/GenBank/DDBJ whole genome shotgun (WGS) entry which is preliminary data.</text>
</comment>
<dbReference type="AlphaFoldDB" id="A0AA38RI15"/>